<gene>
    <name evidence="1" type="ORF">GWI33_005322</name>
</gene>
<name>A0A834IUP6_RHYFE</name>
<reference evidence="1" key="1">
    <citation type="submission" date="2020-08" db="EMBL/GenBank/DDBJ databases">
        <title>Genome sequencing and assembly of the red palm weevil Rhynchophorus ferrugineus.</title>
        <authorList>
            <person name="Dias G.B."/>
            <person name="Bergman C.M."/>
            <person name="Manee M."/>
        </authorList>
    </citation>
    <scope>NUCLEOTIDE SEQUENCE</scope>
    <source>
        <strain evidence="1">AA-2017</strain>
        <tissue evidence="1">Whole larva</tissue>
    </source>
</reference>
<sequence>MERSSGLLVIAAHDSNKGQEDSWGCICPHQIEFERSDRNDTVIFRFYWHTGGYYCGNNGQEGMEEVFANYSINSNAHIVVFLYLAAIYRVTPISEYDFQQYNNIRIFFQSLLVN</sequence>
<accession>A0A834IUP6</accession>
<evidence type="ECO:0000313" key="1">
    <source>
        <dbReference type="EMBL" id="KAF7286401.1"/>
    </source>
</evidence>
<evidence type="ECO:0000313" key="2">
    <source>
        <dbReference type="Proteomes" id="UP000625711"/>
    </source>
</evidence>
<dbReference type="AlphaFoldDB" id="A0A834IUP6"/>
<keyword evidence="2" id="KW-1185">Reference proteome</keyword>
<organism evidence="1 2">
    <name type="scientific">Rhynchophorus ferrugineus</name>
    <name type="common">Red palm weevil</name>
    <name type="synonym">Curculio ferrugineus</name>
    <dbReference type="NCBI Taxonomy" id="354439"/>
    <lineage>
        <taxon>Eukaryota</taxon>
        <taxon>Metazoa</taxon>
        <taxon>Ecdysozoa</taxon>
        <taxon>Arthropoda</taxon>
        <taxon>Hexapoda</taxon>
        <taxon>Insecta</taxon>
        <taxon>Pterygota</taxon>
        <taxon>Neoptera</taxon>
        <taxon>Endopterygota</taxon>
        <taxon>Coleoptera</taxon>
        <taxon>Polyphaga</taxon>
        <taxon>Cucujiformia</taxon>
        <taxon>Curculionidae</taxon>
        <taxon>Dryophthorinae</taxon>
        <taxon>Rhynchophorus</taxon>
    </lineage>
</organism>
<protein>
    <submittedName>
        <fullName evidence="1">Uncharacterized protein</fullName>
    </submittedName>
</protein>
<proteinExistence type="predicted"/>
<comment type="caution">
    <text evidence="1">The sequence shown here is derived from an EMBL/GenBank/DDBJ whole genome shotgun (WGS) entry which is preliminary data.</text>
</comment>
<dbReference type="Proteomes" id="UP000625711">
    <property type="component" value="Unassembled WGS sequence"/>
</dbReference>
<dbReference type="EMBL" id="JAACXV010000026">
    <property type="protein sequence ID" value="KAF7286401.1"/>
    <property type="molecule type" value="Genomic_DNA"/>
</dbReference>